<feature type="region of interest" description="Disordered" evidence="1">
    <location>
        <begin position="20"/>
        <end position="46"/>
    </location>
</feature>
<protein>
    <submittedName>
        <fullName evidence="2">Uncharacterized protein</fullName>
    </submittedName>
</protein>
<dbReference type="Proteomes" id="UP001195483">
    <property type="component" value="Unassembled WGS sequence"/>
</dbReference>
<gene>
    <name evidence="2" type="ORF">CHS0354_036319</name>
</gene>
<sequence length="46" mass="5576">MHGKRKMVTETGRYTEKVYKESETDREIHSHCIKNERQRPRKSVSE</sequence>
<organism evidence="2 3">
    <name type="scientific">Potamilus streckersoni</name>
    <dbReference type="NCBI Taxonomy" id="2493646"/>
    <lineage>
        <taxon>Eukaryota</taxon>
        <taxon>Metazoa</taxon>
        <taxon>Spiralia</taxon>
        <taxon>Lophotrochozoa</taxon>
        <taxon>Mollusca</taxon>
        <taxon>Bivalvia</taxon>
        <taxon>Autobranchia</taxon>
        <taxon>Heteroconchia</taxon>
        <taxon>Palaeoheterodonta</taxon>
        <taxon>Unionida</taxon>
        <taxon>Unionoidea</taxon>
        <taxon>Unionidae</taxon>
        <taxon>Ambleminae</taxon>
        <taxon>Lampsilini</taxon>
        <taxon>Potamilus</taxon>
    </lineage>
</organism>
<reference evidence="2" key="1">
    <citation type="journal article" date="2021" name="Genome Biol. Evol.">
        <title>A High-Quality Reference Genome for a Parasitic Bivalve with Doubly Uniparental Inheritance (Bivalvia: Unionida).</title>
        <authorList>
            <person name="Smith C.H."/>
        </authorList>
    </citation>
    <scope>NUCLEOTIDE SEQUENCE</scope>
    <source>
        <strain evidence="2">CHS0354</strain>
    </source>
</reference>
<accession>A0AAE0T7Y9</accession>
<evidence type="ECO:0000313" key="3">
    <source>
        <dbReference type="Proteomes" id="UP001195483"/>
    </source>
</evidence>
<proteinExistence type="predicted"/>
<dbReference type="EMBL" id="JAEAOA010002126">
    <property type="protein sequence ID" value="KAK3605409.1"/>
    <property type="molecule type" value="Genomic_DNA"/>
</dbReference>
<comment type="caution">
    <text evidence="2">The sequence shown here is derived from an EMBL/GenBank/DDBJ whole genome shotgun (WGS) entry which is preliminary data.</text>
</comment>
<dbReference type="AlphaFoldDB" id="A0AAE0T7Y9"/>
<reference evidence="2" key="3">
    <citation type="submission" date="2023-05" db="EMBL/GenBank/DDBJ databases">
        <authorList>
            <person name="Smith C.H."/>
        </authorList>
    </citation>
    <scope>NUCLEOTIDE SEQUENCE</scope>
    <source>
        <strain evidence="2">CHS0354</strain>
        <tissue evidence="2">Mantle</tissue>
    </source>
</reference>
<evidence type="ECO:0000313" key="2">
    <source>
        <dbReference type="EMBL" id="KAK3605409.1"/>
    </source>
</evidence>
<keyword evidence="3" id="KW-1185">Reference proteome</keyword>
<reference evidence="2" key="2">
    <citation type="journal article" date="2021" name="Genome Biol. Evol.">
        <title>Developing a high-quality reference genome for a parasitic bivalve with doubly uniparental inheritance (Bivalvia: Unionida).</title>
        <authorList>
            <person name="Smith C.H."/>
        </authorList>
    </citation>
    <scope>NUCLEOTIDE SEQUENCE</scope>
    <source>
        <strain evidence="2">CHS0354</strain>
        <tissue evidence="2">Mantle</tissue>
    </source>
</reference>
<evidence type="ECO:0000256" key="1">
    <source>
        <dbReference type="SAM" id="MobiDB-lite"/>
    </source>
</evidence>
<name>A0AAE0T7Y9_9BIVA</name>